<feature type="domain" description="Guanylate cyclase" evidence="14">
    <location>
        <begin position="370"/>
        <end position="497"/>
    </location>
</feature>
<dbReference type="PANTHER" id="PTHR45627">
    <property type="entry name" value="ADENYLATE CYCLASE TYPE 1"/>
    <property type="match status" value="1"/>
</dbReference>
<dbReference type="SUPFAM" id="SSF55073">
    <property type="entry name" value="Nucleotide cyclase"/>
    <property type="match status" value="1"/>
</dbReference>
<evidence type="ECO:0000256" key="6">
    <source>
        <dbReference type="ARBA" id="ARBA00022741"/>
    </source>
</evidence>
<feature type="compositionally biased region" description="Basic and acidic residues" evidence="12">
    <location>
        <begin position="587"/>
        <end position="608"/>
    </location>
</feature>
<evidence type="ECO:0000256" key="12">
    <source>
        <dbReference type="SAM" id="MobiDB-lite"/>
    </source>
</evidence>
<keyword evidence="5" id="KW-0479">Metal-binding</keyword>
<keyword evidence="8" id="KW-0460">Magnesium</keyword>
<comment type="catalytic activity">
    <reaction evidence="1">
        <text>ATP = 3',5'-cyclic AMP + diphosphate</text>
        <dbReference type="Rhea" id="RHEA:15389"/>
        <dbReference type="ChEBI" id="CHEBI:30616"/>
        <dbReference type="ChEBI" id="CHEBI:33019"/>
        <dbReference type="ChEBI" id="CHEBI:58165"/>
        <dbReference type="EC" id="4.6.1.1"/>
    </reaction>
</comment>
<dbReference type="Proteomes" id="UP000762676">
    <property type="component" value="Unassembled WGS sequence"/>
</dbReference>
<comment type="subcellular location">
    <subcellularLocation>
        <location evidence="2">Membrane</location>
        <topology evidence="2">Multi-pass membrane protein</topology>
    </subcellularLocation>
</comment>
<reference evidence="15 16" key="1">
    <citation type="journal article" date="2021" name="Elife">
        <title>Chloroplast acquisition without the gene transfer in kleptoplastic sea slugs, Plakobranchus ocellatus.</title>
        <authorList>
            <person name="Maeda T."/>
            <person name="Takahashi S."/>
            <person name="Yoshida T."/>
            <person name="Shimamura S."/>
            <person name="Takaki Y."/>
            <person name="Nagai Y."/>
            <person name="Toyoda A."/>
            <person name="Suzuki Y."/>
            <person name="Arimoto A."/>
            <person name="Ishii H."/>
            <person name="Satoh N."/>
            <person name="Nishiyama T."/>
            <person name="Hasebe M."/>
            <person name="Maruyama T."/>
            <person name="Minagawa J."/>
            <person name="Obokata J."/>
            <person name="Shigenobu S."/>
        </authorList>
    </citation>
    <scope>NUCLEOTIDE SEQUENCE [LARGE SCALE GENOMIC DNA]</scope>
</reference>
<dbReference type="Pfam" id="PF00211">
    <property type="entry name" value="Guanylate_cyc"/>
    <property type="match status" value="1"/>
</dbReference>
<feature type="transmembrane region" description="Helical" evidence="13">
    <location>
        <begin position="710"/>
        <end position="728"/>
    </location>
</feature>
<evidence type="ECO:0000256" key="1">
    <source>
        <dbReference type="ARBA" id="ARBA00001593"/>
    </source>
</evidence>
<keyword evidence="7" id="KW-0067">ATP-binding</keyword>
<keyword evidence="6" id="KW-0547">Nucleotide-binding</keyword>
<dbReference type="Pfam" id="PF16214">
    <property type="entry name" value="AC_N"/>
    <property type="match status" value="1"/>
</dbReference>
<evidence type="ECO:0000256" key="4">
    <source>
        <dbReference type="ARBA" id="ARBA00022692"/>
    </source>
</evidence>
<feature type="compositionally biased region" description="Low complexity" evidence="12">
    <location>
        <begin position="80"/>
        <end position="91"/>
    </location>
</feature>
<accession>A0AAV4IVV3</accession>
<evidence type="ECO:0000256" key="11">
    <source>
        <dbReference type="ARBA" id="ARBA00023239"/>
    </source>
</evidence>
<sequence length="774" mass="85106">MTNVSPVEIAFSDKLASHSPSTITRNPPDRHPLTNGHVVSMSGQLAQNDLAPALTNGVQHSSAGDAFRVGQRSSSDAGKTNNSTSLTNSRSTLLVNNEEKGISDARRIRSQALFVRLDAYDEKLYRAYFRRQRVGVLPALVALATSNAVVQVTLDLVASNTESRLDRLIVLPTSAVLVWVCFFIALTSWRESVVVFLEVASWMTLTFQILYDVGTNEPGHVPSERLGLALCLVYLSQMALPFSAWSCVPLVTLLVLLHCLVTGLTWAREDSNITRLAPQMLGNSLLCLACIAIGVSRCVFLDMLNRRSLLETKSALEAKGKIELAYKNKERLLLSVLPKHVADEMLKDVGSLAPDGQFRKIYMSRYENVSILFADIVGFTAISSSVTAAALVSILNELFASFDVLAEKFHQTRIKILGDCYYCICGALEPRADHAVLTIHMGLSMVDAISSVRQKTGKEVNMRVGVHTGACLGGVLGQRQWQFDVLGKEVTLANKMESGGLPARVHISEMTHKFLDGEFELEDGHGADREDELKLRNITTYLVKGVLKPYPQGTLDMKISPDPRQTANKRHSGDKKSRSSLQASDTSEIKSKTEAAAEGEQKALEEETRPDAMSYIDRVYNEYNGENSGQITALGDNRKITAPGDNRQIIAPGNNGQITAQGAADFTASLTRELAEMHDIRAVSKLMTPGLWRFREDNFEKKYSRRQENYSGLPLFGTSFALLMLFLTKMCVFPLSITSIALYLIGVCLLIVMGFVVLAETLPNVSSLLPDNFE</sequence>
<keyword evidence="16" id="KW-1185">Reference proteome</keyword>
<dbReference type="CDD" id="cd07302">
    <property type="entry name" value="CHD"/>
    <property type="match status" value="1"/>
</dbReference>
<dbReference type="PANTHER" id="PTHR45627:SF30">
    <property type="entry name" value="ADENYLATE CYCLASE TYPE 3"/>
    <property type="match status" value="1"/>
</dbReference>
<proteinExistence type="predicted"/>
<dbReference type="Gene3D" id="3.30.70.1230">
    <property type="entry name" value="Nucleotide cyclase"/>
    <property type="match status" value="1"/>
</dbReference>
<dbReference type="FunFam" id="3.30.70.1230:FF:000014">
    <property type="entry name" value="adenylate cyclase type 9"/>
    <property type="match status" value="1"/>
</dbReference>
<dbReference type="GO" id="GO:0007189">
    <property type="term" value="P:adenylate cyclase-activating G protein-coupled receptor signaling pathway"/>
    <property type="evidence" value="ECO:0007669"/>
    <property type="project" value="TreeGrafter"/>
</dbReference>
<dbReference type="InterPro" id="IPR001054">
    <property type="entry name" value="A/G_cyclase"/>
</dbReference>
<evidence type="ECO:0000259" key="14">
    <source>
        <dbReference type="PROSITE" id="PS50125"/>
    </source>
</evidence>
<feature type="transmembrane region" description="Helical" evidence="13">
    <location>
        <begin position="134"/>
        <end position="154"/>
    </location>
</feature>
<dbReference type="InterPro" id="IPR029787">
    <property type="entry name" value="Nucleotide_cyclase"/>
</dbReference>
<keyword evidence="11" id="KW-0456">Lyase</keyword>
<dbReference type="GO" id="GO:0005886">
    <property type="term" value="C:plasma membrane"/>
    <property type="evidence" value="ECO:0007669"/>
    <property type="project" value="TreeGrafter"/>
</dbReference>
<dbReference type="PROSITE" id="PS50125">
    <property type="entry name" value="GUANYLATE_CYCLASE_2"/>
    <property type="match status" value="1"/>
</dbReference>
<feature type="region of interest" description="Disordered" evidence="12">
    <location>
        <begin position="16"/>
        <end position="36"/>
    </location>
</feature>
<evidence type="ECO:0000256" key="13">
    <source>
        <dbReference type="SAM" id="Phobius"/>
    </source>
</evidence>
<feature type="region of interest" description="Disordered" evidence="12">
    <location>
        <begin position="69"/>
        <end position="91"/>
    </location>
</feature>
<evidence type="ECO:0000256" key="2">
    <source>
        <dbReference type="ARBA" id="ARBA00004141"/>
    </source>
</evidence>
<name>A0AAV4IVV3_9GAST</name>
<feature type="transmembrane region" description="Helical" evidence="13">
    <location>
        <begin position="169"/>
        <end position="186"/>
    </location>
</feature>
<feature type="transmembrane region" description="Helical" evidence="13">
    <location>
        <begin position="740"/>
        <end position="759"/>
    </location>
</feature>
<dbReference type="SMART" id="SM00044">
    <property type="entry name" value="CYCc"/>
    <property type="match status" value="1"/>
</dbReference>
<feature type="region of interest" description="Disordered" evidence="12">
    <location>
        <begin position="552"/>
        <end position="608"/>
    </location>
</feature>
<gene>
    <name evidence="15" type="ORF">ElyMa_001430400</name>
</gene>
<dbReference type="GO" id="GO:0046872">
    <property type="term" value="F:metal ion binding"/>
    <property type="evidence" value="ECO:0007669"/>
    <property type="project" value="UniProtKB-KW"/>
</dbReference>
<dbReference type="EC" id="4.6.1.1" evidence="3"/>
<comment type="caution">
    <text evidence="15">The sequence shown here is derived from an EMBL/GenBank/DDBJ whole genome shotgun (WGS) entry which is preliminary data.</text>
</comment>
<dbReference type="GO" id="GO:0005524">
    <property type="term" value="F:ATP binding"/>
    <property type="evidence" value="ECO:0007669"/>
    <property type="project" value="UniProtKB-KW"/>
</dbReference>
<evidence type="ECO:0000313" key="15">
    <source>
        <dbReference type="EMBL" id="GFS14699.1"/>
    </source>
</evidence>
<dbReference type="GO" id="GO:0035556">
    <property type="term" value="P:intracellular signal transduction"/>
    <property type="evidence" value="ECO:0007669"/>
    <property type="project" value="InterPro"/>
</dbReference>
<feature type="transmembrane region" description="Helical" evidence="13">
    <location>
        <begin position="369"/>
        <end position="395"/>
    </location>
</feature>
<protein>
    <recommendedName>
        <fullName evidence="3">adenylate cyclase</fullName>
        <ecNumber evidence="3">4.6.1.1</ecNumber>
    </recommendedName>
</protein>
<keyword evidence="9 13" id="KW-1133">Transmembrane helix</keyword>
<keyword evidence="10 13" id="KW-0472">Membrane</keyword>
<evidence type="ECO:0000313" key="16">
    <source>
        <dbReference type="Proteomes" id="UP000762676"/>
    </source>
</evidence>
<feature type="transmembrane region" description="Helical" evidence="13">
    <location>
        <begin position="280"/>
        <end position="300"/>
    </location>
</feature>
<dbReference type="AlphaFoldDB" id="A0AAV4IVV3"/>
<dbReference type="InterPro" id="IPR032628">
    <property type="entry name" value="AC_N"/>
</dbReference>
<evidence type="ECO:0000256" key="10">
    <source>
        <dbReference type="ARBA" id="ARBA00023136"/>
    </source>
</evidence>
<evidence type="ECO:0000256" key="3">
    <source>
        <dbReference type="ARBA" id="ARBA00012201"/>
    </source>
</evidence>
<dbReference type="GO" id="GO:0004016">
    <property type="term" value="F:adenylate cyclase activity"/>
    <property type="evidence" value="ECO:0007669"/>
    <property type="project" value="UniProtKB-EC"/>
</dbReference>
<dbReference type="EMBL" id="BMAT01002812">
    <property type="protein sequence ID" value="GFS14699.1"/>
    <property type="molecule type" value="Genomic_DNA"/>
</dbReference>
<evidence type="ECO:0000256" key="5">
    <source>
        <dbReference type="ARBA" id="ARBA00022723"/>
    </source>
</evidence>
<dbReference type="GO" id="GO:0006171">
    <property type="term" value="P:cAMP biosynthetic process"/>
    <property type="evidence" value="ECO:0007669"/>
    <property type="project" value="TreeGrafter"/>
</dbReference>
<keyword evidence="4 13" id="KW-0812">Transmembrane</keyword>
<organism evidence="15 16">
    <name type="scientific">Elysia marginata</name>
    <dbReference type="NCBI Taxonomy" id="1093978"/>
    <lineage>
        <taxon>Eukaryota</taxon>
        <taxon>Metazoa</taxon>
        <taxon>Spiralia</taxon>
        <taxon>Lophotrochozoa</taxon>
        <taxon>Mollusca</taxon>
        <taxon>Gastropoda</taxon>
        <taxon>Heterobranchia</taxon>
        <taxon>Euthyneura</taxon>
        <taxon>Panpulmonata</taxon>
        <taxon>Sacoglossa</taxon>
        <taxon>Placobranchoidea</taxon>
        <taxon>Plakobranchidae</taxon>
        <taxon>Elysia</taxon>
    </lineage>
</organism>
<evidence type="ECO:0000256" key="8">
    <source>
        <dbReference type="ARBA" id="ARBA00022842"/>
    </source>
</evidence>
<evidence type="ECO:0000256" key="9">
    <source>
        <dbReference type="ARBA" id="ARBA00022989"/>
    </source>
</evidence>
<evidence type="ECO:0000256" key="7">
    <source>
        <dbReference type="ARBA" id="ARBA00022840"/>
    </source>
</evidence>
<feature type="transmembrane region" description="Helical" evidence="13">
    <location>
        <begin position="250"/>
        <end position="268"/>
    </location>
</feature>